<dbReference type="EMBL" id="GL379801">
    <property type="protein sequence ID" value="EGT36563.1"/>
    <property type="molecule type" value="Genomic_DNA"/>
</dbReference>
<keyword evidence="6" id="KW-1185">Reference proteome</keyword>
<dbReference type="eggNOG" id="KOG4755">
    <property type="taxonomic scope" value="Eukaryota"/>
</dbReference>
<sequence length="225" mass="25239">MMGVGAPGEVADMLTLCEPPQCTPGDDTTEWDRTCGMITAFTGQFEGNPENPSSIIVDELEKDGAEHLSFFKLQISYEEVTEKIPEFWKQQFWNFALHLAPHSVKNRIYIEQRAFSTGYSNPDILGFTMDTDEAPSLPEMKCPKDCEELSREINEKCGLDGEKYGGLLVEKSDDPGRTVEGYMYFISLQQSPWNTILVKVPPFEGGCTKEAVASVIREVMKLAFK</sequence>
<comment type="similarity">
    <text evidence="1">Belongs to the peptidase C15 family.</text>
</comment>
<proteinExistence type="inferred from homology"/>
<dbReference type="FunFam" id="3.40.630.20:FF:000007">
    <property type="entry name" value="Protein CBG22077"/>
    <property type="match status" value="1"/>
</dbReference>
<dbReference type="Proteomes" id="UP000008068">
    <property type="component" value="Unassembled WGS sequence"/>
</dbReference>
<keyword evidence="2" id="KW-0645">Protease</keyword>
<dbReference type="GO" id="GO:0006508">
    <property type="term" value="P:proteolysis"/>
    <property type="evidence" value="ECO:0007669"/>
    <property type="project" value="UniProtKB-KW"/>
</dbReference>
<dbReference type="MEROPS" id="C15.A04"/>
<dbReference type="InterPro" id="IPR036440">
    <property type="entry name" value="Peptidase_C15-like_sf"/>
</dbReference>
<keyword evidence="3" id="KW-0378">Hydrolase</keyword>
<dbReference type="InterPro" id="IPR010381">
    <property type="entry name" value="PgaPase_1"/>
</dbReference>
<dbReference type="AlphaFoldDB" id="G0MLY6"/>
<evidence type="ECO:0000256" key="1">
    <source>
        <dbReference type="ARBA" id="ARBA00006641"/>
    </source>
</evidence>
<dbReference type="PIRSF" id="PIRSF015703">
    <property type="entry name" value="UCP015703"/>
    <property type="match status" value="1"/>
</dbReference>
<dbReference type="Pfam" id="PF06162">
    <property type="entry name" value="PgaPase_1"/>
    <property type="match status" value="1"/>
</dbReference>
<dbReference type="HOGENOM" id="CLU_043960_2_0_1"/>
<reference evidence="6" key="1">
    <citation type="submission" date="2011-07" db="EMBL/GenBank/DDBJ databases">
        <authorList>
            <consortium name="Caenorhabditis brenneri Sequencing and Analysis Consortium"/>
            <person name="Wilson R.K."/>
        </authorList>
    </citation>
    <scope>NUCLEOTIDE SEQUENCE [LARGE SCALE GENOMIC DNA]</scope>
    <source>
        <strain evidence="6">PB2801</strain>
    </source>
</reference>
<protein>
    <submittedName>
        <fullName evidence="5">Uncharacterized protein</fullName>
    </submittedName>
</protein>
<dbReference type="GO" id="GO:0008234">
    <property type="term" value="F:cysteine-type peptidase activity"/>
    <property type="evidence" value="ECO:0007669"/>
    <property type="project" value="UniProtKB-KW"/>
</dbReference>
<evidence type="ECO:0000256" key="3">
    <source>
        <dbReference type="ARBA" id="ARBA00022801"/>
    </source>
</evidence>
<dbReference type="InterPro" id="IPR016125">
    <property type="entry name" value="Peptidase_C15-like"/>
</dbReference>
<dbReference type="OMA" id="TTIFIEQ"/>
<dbReference type="PANTHER" id="PTHR23402:SF12">
    <property type="entry name" value="ABC TRANSPORTER-RELATED"/>
    <property type="match status" value="1"/>
</dbReference>
<name>G0MLY6_CAEBE</name>
<dbReference type="PANTHER" id="PTHR23402">
    <property type="entry name" value="PROTEASE FAMILY C15 PYROGLUTAMYL-PEPTIDASE I-RELATED"/>
    <property type="match status" value="1"/>
</dbReference>
<gene>
    <name evidence="5" type="ORF">CAEBREN_16237</name>
</gene>
<dbReference type="SUPFAM" id="SSF53182">
    <property type="entry name" value="Pyrrolidone carboxyl peptidase (pyroglutamate aminopeptidase)"/>
    <property type="match status" value="1"/>
</dbReference>
<evidence type="ECO:0000256" key="2">
    <source>
        <dbReference type="ARBA" id="ARBA00022670"/>
    </source>
</evidence>
<evidence type="ECO:0000313" key="5">
    <source>
        <dbReference type="EMBL" id="EGT36563.1"/>
    </source>
</evidence>
<accession>G0MLY6</accession>
<dbReference type="InParanoid" id="G0MLY6"/>
<organism evidence="6">
    <name type="scientific">Caenorhabditis brenneri</name>
    <name type="common">Nematode worm</name>
    <dbReference type="NCBI Taxonomy" id="135651"/>
    <lineage>
        <taxon>Eukaryota</taxon>
        <taxon>Metazoa</taxon>
        <taxon>Ecdysozoa</taxon>
        <taxon>Nematoda</taxon>
        <taxon>Chromadorea</taxon>
        <taxon>Rhabditida</taxon>
        <taxon>Rhabditina</taxon>
        <taxon>Rhabditomorpha</taxon>
        <taxon>Rhabditoidea</taxon>
        <taxon>Rhabditidae</taxon>
        <taxon>Peloderinae</taxon>
        <taxon>Caenorhabditis</taxon>
    </lineage>
</organism>
<dbReference type="OrthoDB" id="5862925at2759"/>
<dbReference type="Gene3D" id="3.40.630.20">
    <property type="entry name" value="Peptidase C15, pyroglutamyl peptidase I-like"/>
    <property type="match status" value="1"/>
</dbReference>
<evidence type="ECO:0000256" key="4">
    <source>
        <dbReference type="ARBA" id="ARBA00022807"/>
    </source>
</evidence>
<evidence type="ECO:0000313" key="6">
    <source>
        <dbReference type="Proteomes" id="UP000008068"/>
    </source>
</evidence>
<keyword evidence="4" id="KW-0788">Thiol protease</keyword>